<protein>
    <submittedName>
        <fullName evidence="2">Uncharacterized protein</fullName>
    </submittedName>
</protein>
<evidence type="ECO:0000313" key="2">
    <source>
        <dbReference type="EMBL" id="MFD1945787.1"/>
    </source>
</evidence>
<name>A0ABW4TJW4_9ACTN</name>
<feature type="region of interest" description="Disordered" evidence="1">
    <location>
        <begin position="32"/>
        <end position="51"/>
    </location>
</feature>
<comment type="caution">
    <text evidence="2">The sequence shown here is derived from an EMBL/GenBank/DDBJ whole genome shotgun (WGS) entry which is preliminary data.</text>
</comment>
<dbReference type="Proteomes" id="UP001597351">
    <property type="component" value="Unassembled WGS sequence"/>
</dbReference>
<evidence type="ECO:0000313" key="3">
    <source>
        <dbReference type="Proteomes" id="UP001597351"/>
    </source>
</evidence>
<organism evidence="2 3">
    <name type="scientific">Nocardioides aestuarii</name>
    <dbReference type="NCBI Taxonomy" id="252231"/>
    <lineage>
        <taxon>Bacteria</taxon>
        <taxon>Bacillati</taxon>
        <taxon>Actinomycetota</taxon>
        <taxon>Actinomycetes</taxon>
        <taxon>Propionibacteriales</taxon>
        <taxon>Nocardioidaceae</taxon>
        <taxon>Nocardioides</taxon>
    </lineage>
</organism>
<sequence length="51" mass="5639">MFELMIFLAIVSVTAVIGAALRDIHDDDPTRSAAYLPPASHHQDSFAPHHR</sequence>
<accession>A0ABW4TJW4</accession>
<keyword evidence="3" id="KW-1185">Reference proteome</keyword>
<evidence type="ECO:0000256" key="1">
    <source>
        <dbReference type="SAM" id="MobiDB-lite"/>
    </source>
</evidence>
<dbReference type="RefSeq" id="WP_343915305.1">
    <property type="nucleotide sequence ID" value="NZ_BAAAJT010000002.1"/>
</dbReference>
<dbReference type="EMBL" id="JBHUGD010000001">
    <property type="protein sequence ID" value="MFD1945787.1"/>
    <property type="molecule type" value="Genomic_DNA"/>
</dbReference>
<proteinExistence type="predicted"/>
<reference evidence="3" key="1">
    <citation type="journal article" date="2019" name="Int. J. Syst. Evol. Microbiol.">
        <title>The Global Catalogue of Microorganisms (GCM) 10K type strain sequencing project: providing services to taxonomists for standard genome sequencing and annotation.</title>
        <authorList>
            <consortium name="The Broad Institute Genomics Platform"/>
            <consortium name="The Broad Institute Genome Sequencing Center for Infectious Disease"/>
            <person name="Wu L."/>
            <person name="Ma J."/>
        </authorList>
    </citation>
    <scope>NUCLEOTIDE SEQUENCE [LARGE SCALE GENOMIC DNA]</scope>
    <source>
        <strain evidence="3">CGMCC 1.12477</strain>
    </source>
</reference>
<gene>
    <name evidence="2" type="ORF">ACFSDE_03210</name>
</gene>